<dbReference type="Proteomes" id="UP000216164">
    <property type="component" value="Unassembled WGS sequence"/>
</dbReference>
<protein>
    <recommendedName>
        <fullName evidence="3">Lipoprotein</fullName>
    </recommendedName>
</protein>
<name>A0AAP7ZR11_RALSL</name>
<accession>A0AAP7ZR11</accession>
<sequence>MAVLAAAGLLTGCAELPMSMPKPTIENAARLRGSQPAPGPMEVGSFTLDVSKPASLDRGVSIRSNMVRSPVEGSFAQYLRETLRVELQSAGLLDPKSDAVVSGTLLESAVEAPVGTGKAVLAARFVVARGGAVRYDRALHADAQWDSPFMGVSAIPQAAGQYEALYRKLVGRLLEDPEFREAVAKP</sequence>
<reference evidence="1 2" key="1">
    <citation type="submission" date="2017-04" db="EMBL/GenBank/DDBJ databases">
        <title>Genome Announcement: Closed genomes of Ralstonia solanacearum strains K60, UW551, and UW700.</title>
        <authorList>
            <person name="Hayes M."/>
            <person name="Macintyre A.M."/>
            <person name="Allen C."/>
        </authorList>
    </citation>
    <scope>NUCLEOTIDE SEQUENCE [LARGE SCALE GENOMIC DNA]</scope>
    <source>
        <strain evidence="1 2">UW25</strain>
    </source>
</reference>
<dbReference type="EMBL" id="NCTK01000001">
    <property type="protein sequence ID" value="OYQ15063.1"/>
    <property type="molecule type" value="Genomic_DNA"/>
</dbReference>
<evidence type="ECO:0000313" key="2">
    <source>
        <dbReference type="Proteomes" id="UP000216164"/>
    </source>
</evidence>
<organism evidence="1 2">
    <name type="scientific">Ralstonia solanacearum K60</name>
    <dbReference type="NCBI Taxonomy" id="1091042"/>
    <lineage>
        <taxon>Bacteria</taxon>
        <taxon>Pseudomonadati</taxon>
        <taxon>Pseudomonadota</taxon>
        <taxon>Betaproteobacteria</taxon>
        <taxon>Burkholderiales</taxon>
        <taxon>Burkholderiaceae</taxon>
        <taxon>Ralstonia</taxon>
        <taxon>Ralstonia solanacearum species complex</taxon>
    </lineage>
</organism>
<proteinExistence type="predicted"/>
<evidence type="ECO:0000313" key="1">
    <source>
        <dbReference type="EMBL" id="OYQ15063.1"/>
    </source>
</evidence>
<evidence type="ECO:0008006" key="3">
    <source>
        <dbReference type="Google" id="ProtNLM"/>
    </source>
</evidence>
<gene>
    <name evidence="1" type="ORF">B7R77_07935</name>
</gene>
<dbReference type="AlphaFoldDB" id="A0AAP7ZR11"/>
<comment type="caution">
    <text evidence="1">The sequence shown here is derived from an EMBL/GenBank/DDBJ whole genome shotgun (WGS) entry which is preliminary data.</text>
</comment>